<dbReference type="EMBL" id="ML209298">
    <property type="protein sequence ID" value="TFK58565.1"/>
    <property type="molecule type" value="Genomic_DNA"/>
</dbReference>
<accession>A0ACD2ZZH3</accession>
<sequence length="109" mass="11712">MPADRAKSKKKKKQSKSAEESDVNPSYTYTSKIKSPKKTKDLTQEEDDSDTVEIVAESIAKPAQKPGSQVLASNWAPPTPNTPSASIATAQKQSSPTENVAWNPGNPVD</sequence>
<evidence type="ECO:0000313" key="1">
    <source>
        <dbReference type="EMBL" id="TFK58565.1"/>
    </source>
</evidence>
<proteinExistence type="predicted"/>
<evidence type="ECO:0000313" key="2">
    <source>
        <dbReference type="Proteomes" id="UP000308600"/>
    </source>
</evidence>
<reference evidence="1 2" key="1">
    <citation type="journal article" date="2019" name="Nat. Ecol. Evol.">
        <title>Megaphylogeny resolves global patterns of mushroom evolution.</title>
        <authorList>
            <person name="Varga T."/>
            <person name="Krizsan K."/>
            <person name="Foldi C."/>
            <person name="Dima B."/>
            <person name="Sanchez-Garcia M."/>
            <person name="Sanchez-Ramirez S."/>
            <person name="Szollosi G.J."/>
            <person name="Szarkandi J.G."/>
            <person name="Papp V."/>
            <person name="Albert L."/>
            <person name="Andreopoulos W."/>
            <person name="Angelini C."/>
            <person name="Antonin V."/>
            <person name="Barry K.W."/>
            <person name="Bougher N.L."/>
            <person name="Buchanan P."/>
            <person name="Buyck B."/>
            <person name="Bense V."/>
            <person name="Catcheside P."/>
            <person name="Chovatia M."/>
            <person name="Cooper J."/>
            <person name="Damon W."/>
            <person name="Desjardin D."/>
            <person name="Finy P."/>
            <person name="Geml J."/>
            <person name="Haridas S."/>
            <person name="Hughes K."/>
            <person name="Justo A."/>
            <person name="Karasinski D."/>
            <person name="Kautmanova I."/>
            <person name="Kiss B."/>
            <person name="Kocsube S."/>
            <person name="Kotiranta H."/>
            <person name="LaButti K.M."/>
            <person name="Lechner B.E."/>
            <person name="Liimatainen K."/>
            <person name="Lipzen A."/>
            <person name="Lukacs Z."/>
            <person name="Mihaltcheva S."/>
            <person name="Morgado L.N."/>
            <person name="Niskanen T."/>
            <person name="Noordeloos M.E."/>
            <person name="Ohm R.A."/>
            <person name="Ortiz-Santana B."/>
            <person name="Ovrebo C."/>
            <person name="Racz N."/>
            <person name="Riley R."/>
            <person name="Savchenko A."/>
            <person name="Shiryaev A."/>
            <person name="Soop K."/>
            <person name="Spirin V."/>
            <person name="Szebenyi C."/>
            <person name="Tomsovsky M."/>
            <person name="Tulloss R.E."/>
            <person name="Uehling J."/>
            <person name="Grigoriev I.V."/>
            <person name="Vagvolgyi C."/>
            <person name="Papp T."/>
            <person name="Martin F.M."/>
            <person name="Miettinen O."/>
            <person name="Hibbett D.S."/>
            <person name="Nagy L.G."/>
        </authorList>
    </citation>
    <scope>NUCLEOTIDE SEQUENCE [LARGE SCALE GENOMIC DNA]</scope>
    <source>
        <strain evidence="1 2">NL-1719</strain>
    </source>
</reference>
<protein>
    <submittedName>
        <fullName evidence="1">Uncharacterized protein</fullName>
    </submittedName>
</protein>
<organism evidence="1 2">
    <name type="scientific">Pluteus cervinus</name>
    <dbReference type="NCBI Taxonomy" id="181527"/>
    <lineage>
        <taxon>Eukaryota</taxon>
        <taxon>Fungi</taxon>
        <taxon>Dikarya</taxon>
        <taxon>Basidiomycota</taxon>
        <taxon>Agaricomycotina</taxon>
        <taxon>Agaricomycetes</taxon>
        <taxon>Agaricomycetidae</taxon>
        <taxon>Agaricales</taxon>
        <taxon>Pluteineae</taxon>
        <taxon>Pluteaceae</taxon>
        <taxon>Pluteus</taxon>
    </lineage>
</organism>
<name>A0ACD2ZZH3_9AGAR</name>
<keyword evidence="2" id="KW-1185">Reference proteome</keyword>
<gene>
    <name evidence="1" type="ORF">BDN72DRAFT_906622</name>
</gene>
<dbReference type="Proteomes" id="UP000308600">
    <property type="component" value="Unassembled WGS sequence"/>
</dbReference>